<reference evidence="2" key="1">
    <citation type="journal article" date="2019" name="Int. J. Syst. Evol. Microbiol.">
        <title>The Global Catalogue of Microorganisms (GCM) 10K type strain sequencing project: providing services to taxonomists for standard genome sequencing and annotation.</title>
        <authorList>
            <consortium name="The Broad Institute Genomics Platform"/>
            <consortium name="The Broad Institute Genome Sequencing Center for Infectious Disease"/>
            <person name="Wu L."/>
            <person name="Ma J."/>
        </authorList>
    </citation>
    <scope>NUCLEOTIDE SEQUENCE [LARGE SCALE GENOMIC DNA]</scope>
    <source>
        <strain evidence="2">JCM 17919</strain>
    </source>
</reference>
<comment type="caution">
    <text evidence="1">The sequence shown here is derived from an EMBL/GenBank/DDBJ whole genome shotgun (WGS) entry which is preliminary data.</text>
</comment>
<evidence type="ECO:0000313" key="2">
    <source>
        <dbReference type="Proteomes" id="UP001501725"/>
    </source>
</evidence>
<organism evidence="1 2">
    <name type="scientific">Flaviaesturariibacter amylovorans</name>
    <dbReference type="NCBI Taxonomy" id="1084520"/>
    <lineage>
        <taxon>Bacteria</taxon>
        <taxon>Pseudomonadati</taxon>
        <taxon>Bacteroidota</taxon>
        <taxon>Chitinophagia</taxon>
        <taxon>Chitinophagales</taxon>
        <taxon>Chitinophagaceae</taxon>
        <taxon>Flaviaestuariibacter</taxon>
    </lineage>
</organism>
<dbReference type="InterPro" id="IPR029470">
    <property type="entry name" value="PDDEXK_4"/>
</dbReference>
<proteinExistence type="predicted"/>
<accession>A0ABP8HNL5</accession>
<name>A0ABP8HNL5_9BACT</name>
<dbReference type="Pfam" id="PF14281">
    <property type="entry name" value="PDDEXK_4"/>
    <property type="match status" value="1"/>
</dbReference>
<protein>
    <recommendedName>
        <fullName evidence="3">PD-(D/E)XK nuclease family protein</fullName>
    </recommendedName>
</protein>
<evidence type="ECO:0008006" key="3">
    <source>
        <dbReference type="Google" id="ProtNLM"/>
    </source>
</evidence>
<dbReference type="Proteomes" id="UP001501725">
    <property type="component" value="Unassembled WGS sequence"/>
</dbReference>
<sequence length="416" mass="47697">MTTETNLSRTSLIRLFTGVRNIVANQKQIEKLKGERFNIFRILNMERDETAAHTPFLANLLNPAGSHDMGAVFLRHFVETVRTDKMDHLAGFDWNSARVIPNYYIGPVVTTDGQESGGYLDIYIKDGRERSITLENKIDPHTEQKKQVVRYHNFNSARNTVLYLTPEGSEPSSYSRGSLEPGTHFFLVSYKEHITEWLSRCLREAADKPILRETIKQYIVLIKRITMTTDDQLQQQLTETLMAHFEEAAWVVNNFNKAKFELLANLRREVVARLTPVLGKGYKVSEGVPVTQKYAQVWIEFDGLQHYPLCFGIESFNGEGNFGGRLYVGMFNQDGKENSFTKEQGGRAKWWYQERYITLDGADVFFSDNALLVKLVDPATRQLLINRIIEETKAFVDEYEPVLKKHLGLLAQVVEG</sequence>
<evidence type="ECO:0000313" key="1">
    <source>
        <dbReference type="EMBL" id="GAA4341902.1"/>
    </source>
</evidence>
<dbReference type="EMBL" id="BAABGY010000016">
    <property type="protein sequence ID" value="GAA4341902.1"/>
    <property type="molecule type" value="Genomic_DNA"/>
</dbReference>
<keyword evidence="2" id="KW-1185">Reference proteome</keyword>
<gene>
    <name evidence="1" type="ORF">GCM10023184_40710</name>
</gene>